<organism evidence="3 4">
    <name type="scientific">Guptibacillus hwajinpoensis</name>
    <dbReference type="NCBI Taxonomy" id="208199"/>
    <lineage>
        <taxon>Bacteria</taxon>
        <taxon>Bacillati</taxon>
        <taxon>Bacillota</taxon>
        <taxon>Bacilli</taxon>
        <taxon>Bacillales</taxon>
        <taxon>Guptibacillaceae</taxon>
        <taxon>Guptibacillus</taxon>
    </lineage>
</organism>
<comment type="caution">
    <text evidence="3">The sequence shown here is derived from an EMBL/GenBank/DDBJ whole genome shotgun (WGS) entry which is preliminary data.</text>
</comment>
<name>A0A845EZZ8_9BACL</name>
<dbReference type="PANTHER" id="PTHR30023:SF0">
    <property type="entry name" value="PENICILLIN-SENSITIVE CARBOXYPEPTIDASE A"/>
    <property type="match status" value="1"/>
</dbReference>
<dbReference type="Proteomes" id="UP000447833">
    <property type="component" value="Unassembled WGS sequence"/>
</dbReference>
<dbReference type="NCBIfam" id="TIGR00666">
    <property type="entry name" value="PBP4"/>
    <property type="match status" value="1"/>
</dbReference>
<dbReference type="PANTHER" id="PTHR30023">
    <property type="entry name" value="D-ALANYL-D-ALANINE CARBOXYPEPTIDASE"/>
    <property type="match status" value="1"/>
</dbReference>
<dbReference type="InterPro" id="IPR012338">
    <property type="entry name" value="Beta-lactam/transpept-like"/>
</dbReference>
<dbReference type="EMBL" id="WMEY01000003">
    <property type="protein sequence ID" value="MYL64074.1"/>
    <property type="molecule type" value="Genomic_DNA"/>
</dbReference>
<dbReference type="InterPro" id="IPR000667">
    <property type="entry name" value="Peptidase_S13"/>
</dbReference>
<dbReference type="GO" id="GO:0006508">
    <property type="term" value="P:proteolysis"/>
    <property type="evidence" value="ECO:0007669"/>
    <property type="project" value="InterPro"/>
</dbReference>
<dbReference type="Pfam" id="PF02113">
    <property type="entry name" value="Peptidase_S13"/>
    <property type="match status" value="1"/>
</dbReference>
<keyword evidence="3" id="KW-0121">Carboxypeptidase</keyword>
<evidence type="ECO:0000256" key="2">
    <source>
        <dbReference type="ARBA" id="ARBA00022801"/>
    </source>
</evidence>
<keyword evidence="2 3" id="KW-0378">Hydrolase</keyword>
<dbReference type="Gene3D" id="3.40.710.10">
    <property type="entry name" value="DD-peptidase/beta-lactamase superfamily"/>
    <property type="match status" value="2"/>
</dbReference>
<proteinExistence type="inferred from homology"/>
<reference evidence="3 4" key="1">
    <citation type="submission" date="2019-11" db="EMBL/GenBank/DDBJ databases">
        <title>Genome sequences of 17 halophilic strains isolated from different environments.</title>
        <authorList>
            <person name="Furrow R.E."/>
        </authorList>
    </citation>
    <scope>NUCLEOTIDE SEQUENCE [LARGE SCALE GENOMIC DNA]</scope>
    <source>
        <strain evidence="3 4">22506_14_FS</strain>
    </source>
</reference>
<dbReference type="PRINTS" id="PR00922">
    <property type="entry name" value="DADACBPTASE3"/>
</dbReference>
<dbReference type="SUPFAM" id="SSF56601">
    <property type="entry name" value="beta-lactamase/transpeptidase-like"/>
    <property type="match status" value="1"/>
</dbReference>
<evidence type="ECO:0000313" key="3">
    <source>
        <dbReference type="EMBL" id="MYL64074.1"/>
    </source>
</evidence>
<accession>A0A845EZZ8</accession>
<protein>
    <submittedName>
        <fullName evidence="3">D-alanyl-D-alanine carboxypeptidase/D-alanyl-D-alanine-endopeptidase</fullName>
        <ecNumber evidence="3">3.4.16.4</ecNumber>
    </submittedName>
</protein>
<dbReference type="GO" id="GO:0009002">
    <property type="term" value="F:serine-type D-Ala-D-Ala carboxypeptidase activity"/>
    <property type="evidence" value="ECO:0007669"/>
    <property type="project" value="UniProtKB-EC"/>
</dbReference>
<comment type="similarity">
    <text evidence="1">Belongs to the peptidase S13 family.</text>
</comment>
<sequence length="471" mass="51763">MGCKKGKGTLQQKGKWSSSLHRILSDHRLKGAIAGVSVRSAKTGDLLFNYNGDTRLTPASNMKLITGAAALEMLGSDYHFTTEVCTDGEIHDGTLIGNLYLRGKGDPTLLREDFDHFVSELKSIGVKRIEGNVVADESWFDDQHLSEDMIWSDEHEYYGAQISALTVSPNTDYDAGTIMVTVSGGEIGSAPEVVLHPKTNYVDIDNLATTVSSEEEGEGELVIKRNHGSNTITISGTISQFGDPKTNWIAVWNPSSYVMDLFFESLQTHHITLSGKKEFASTPIHAKTLLSKKSMPLSELLIPFMKLSNNGHAEVLLKEMGRIHLGKGSFEAGLEVVKTFLRSEGLNPNNMCLRDGSGISQMNLIQPNELSKLLYTLQSKNWFLSFFDSLPVAGAQERSVGGTLRERLRQTSAENVIFAKTGSLIGVTSLSGYINTKKPLVFSVMMNNFLDEEEMEKIEDEIMLILTGDGL</sequence>
<dbReference type="Gene3D" id="3.50.80.20">
    <property type="entry name" value="D-Ala-D-Ala carboxypeptidase C, peptidase S13"/>
    <property type="match status" value="1"/>
</dbReference>
<evidence type="ECO:0000256" key="1">
    <source>
        <dbReference type="ARBA" id="ARBA00006096"/>
    </source>
</evidence>
<dbReference type="RefSeq" id="WP_160919522.1">
    <property type="nucleotide sequence ID" value="NZ_WMEY01000003.1"/>
</dbReference>
<dbReference type="AlphaFoldDB" id="A0A845EZZ8"/>
<keyword evidence="3" id="KW-0645">Protease</keyword>
<dbReference type="GO" id="GO:0000270">
    <property type="term" value="P:peptidoglycan metabolic process"/>
    <property type="evidence" value="ECO:0007669"/>
    <property type="project" value="TreeGrafter"/>
</dbReference>
<gene>
    <name evidence="3" type="primary">dacB</name>
    <name evidence="3" type="ORF">GLW07_12000</name>
</gene>
<dbReference type="EC" id="3.4.16.4" evidence="3"/>
<evidence type="ECO:0000313" key="4">
    <source>
        <dbReference type="Proteomes" id="UP000447833"/>
    </source>
</evidence>